<comment type="caution">
    <text evidence="3">The sequence shown here is derived from an EMBL/GenBank/DDBJ whole genome shotgun (WGS) entry which is preliminary data.</text>
</comment>
<sequence>MPEKLANSATQFPILGPTRRVWMLAALICVAMLMIWSTDQSTVANLIDVWRYPKQYHPQKLENSHAQKHNNTPGSPPIIPNNSKQGHEFMSTHVDSPHVNSVSLPKNENPIKLLQNLSQNVSRQAAQRRNSSGLDLEMHSKNMNQKHNASKLDGSPAKFGPETAPENLIRDHGQVDWDWVQIELEPNYSSNLLARWLAPGGEPCRNAKTAEIKINEGFDDANPVVLSTGTAHVIVFQALDESGTPRCSGGDYFEIEFSGELWKSRPPLKDLGNGSYSFTLQIHPDFAGIYNLSIILLFRHFEGLKYSPTRFVFGKELRRIPIEFFWTKSRLPYLHTCSKSDFNRDVWAGRWTRHARNDSCDISDDGRYRCLQPDYPCSKPWCHGSLGLLESNGWVYSAHCSFKLFAVDEAWKCLNSRWLFLWGDSNHVDTVRNILFFFLGVPQLEVVTRRFDKNFMNPKNESQFVRITNIFNGHWDMKGNYLGLDSLINQEYRDLIKSYFNGSTVPDTVIFNSGLHDGVYWPNIRRFVGGAARAAAFWEEVMKMPEKNGLGMPNFIFRSTVATGGYARLLAFNPSKIEAFNAVLLEKLRAKGIVSEVIDDFDMTWAWHFDNRCNDGVHYGRFPAKLKWKDGRIGHQYFVDLMLGHVLLNAICSR</sequence>
<proteinExistence type="predicted"/>
<name>A0AAD3SC45_NEPGR</name>
<feature type="transmembrane region" description="Helical" evidence="2">
    <location>
        <begin position="21"/>
        <end position="38"/>
    </location>
</feature>
<evidence type="ECO:0000256" key="2">
    <source>
        <dbReference type="SAM" id="Phobius"/>
    </source>
</evidence>
<dbReference type="Proteomes" id="UP001279734">
    <property type="component" value="Unassembled WGS sequence"/>
</dbReference>
<evidence type="ECO:0000256" key="1">
    <source>
        <dbReference type="SAM" id="MobiDB-lite"/>
    </source>
</evidence>
<accession>A0AAD3SC45</accession>
<organism evidence="3 4">
    <name type="scientific">Nepenthes gracilis</name>
    <name type="common">Slender pitcher plant</name>
    <dbReference type="NCBI Taxonomy" id="150966"/>
    <lineage>
        <taxon>Eukaryota</taxon>
        <taxon>Viridiplantae</taxon>
        <taxon>Streptophyta</taxon>
        <taxon>Embryophyta</taxon>
        <taxon>Tracheophyta</taxon>
        <taxon>Spermatophyta</taxon>
        <taxon>Magnoliopsida</taxon>
        <taxon>eudicotyledons</taxon>
        <taxon>Gunneridae</taxon>
        <taxon>Pentapetalae</taxon>
        <taxon>Caryophyllales</taxon>
        <taxon>Nepenthaceae</taxon>
        <taxon>Nepenthes</taxon>
    </lineage>
</organism>
<dbReference type="AlphaFoldDB" id="A0AAD3SC45"/>
<evidence type="ECO:0000313" key="3">
    <source>
        <dbReference type="EMBL" id="GMH08393.1"/>
    </source>
</evidence>
<keyword evidence="2" id="KW-1133">Transmembrane helix</keyword>
<keyword evidence="2" id="KW-0812">Transmembrane</keyword>
<protein>
    <submittedName>
        <fullName evidence="3">Uncharacterized protein</fullName>
    </submittedName>
</protein>
<keyword evidence="4" id="KW-1185">Reference proteome</keyword>
<reference evidence="3" key="1">
    <citation type="submission" date="2023-05" db="EMBL/GenBank/DDBJ databases">
        <title>Nepenthes gracilis genome sequencing.</title>
        <authorList>
            <person name="Fukushima K."/>
        </authorList>
    </citation>
    <scope>NUCLEOTIDE SEQUENCE</scope>
    <source>
        <strain evidence="3">SING2019-196</strain>
    </source>
</reference>
<dbReference type="EMBL" id="BSYO01000008">
    <property type="protein sequence ID" value="GMH08393.1"/>
    <property type="molecule type" value="Genomic_DNA"/>
</dbReference>
<evidence type="ECO:0000313" key="4">
    <source>
        <dbReference type="Proteomes" id="UP001279734"/>
    </source>
</evidence>
<dbReference type="PANTHER" id="PTHR35124:SF1">
    <property type="entry name" value="CYTOCHROME P450 FAMILY PROTEIN"/>
    <property type="match status" value="1"/>
</dbReference>
<gene>
    <name evidence="3" type="ORF">Nepgr_010233</name>
</gene>
<dbReference type="PANTHER" id="PTHR35124">
    <property type="entry name" value="CYTOCHROME P450 FAMILY PROTEIN"/>
    <property type="match status" value="1"/>
</dbReference>
<feature type="region of interest" description="Disordered" evidence="1">
    <location>
        <begin position="62"/>
        <end position="106"/>
    </location>
</feature>
<keyword evidence="2" id="KW-0472">Membrane</keyword>